<gene>
    <name evidence="6" type="ORF">EVB01_02465</name>
</gene>
<evidence type="ECO:0000256" key="1">
    <source>
        <dbReference type="ARBA" id="ARBA00023015"/>
    </source>
</evidence>
<dbReference type="SUPFAM" id="SSF54909">
    <property type="entry name" value="Dimeric alpha+beta barrel"/>
    <property type="match status" value="1"/>
</dbReference>
<dbReference type="EMBL" id="SHBN01000041">
    <property type="protein sequence ID" value="RZO11575.1"/>
    <property type="molecule type" value="Genomic_DNA"/>
</dbReference>
<dbReference type="InterPro" id="IPR036388">
    <property type="entry name" value="WH-like_DNA-bd_sf"/>
</dbReference>
<keyword evidence="1" id="KW-0805">Transcription regulation</keyword>
<name>A0A520LRF8_9GAMM</name>
<protein>
    <submittedName>
        <fullName evidence="6">Lrp/AsnC family transcriptional regulator</fullName>
    </submittedName>
</protein>
<dbReference type="InterPro" id="IPR019888">
    <property type="entry name" value="Tscrpt_reg_AsnC-like"/>
</dbReference>
<dbReference type="Gene3D" id="3.30.70.920">
    <property type="match status" value="1"/>
</dbReference>
<dbReference type="Proteomes" id="UP000319023">
    <property type="component" value="Unassembled WGS sequence"/>
</dbReference>
<dbReference type="GO" id="GO:0043200">
    <property type="term" value="P:response to amino acid"/>
    <property type="evidence" value="ECO:0007669"/>
    <property type="project" value="TreeGrafter"/>
</dbReference>
<dbReference type="SUPFAM" id="SSF46785">
    <property type="entry name" value="Winged helix' DNA-binding domain"/>
    <property type="match status" value="1"/>
</dbReference>
<evidence type="ECO:0000259" key="5">
    <source>
        <dbReference type="Pfam" id="PF13404"/>
    </source>
</evidence>
<comment type="caution">
    <text evidence="6">The sequence shown here is derived from an EMBL/GenBank/DDBJ whole genome shotgun (WGS) entry which is preliminary data.</text>
</comment>
<evidence type="ECO:0000313" key="7">
    <source>
        <dbReference type="Proteomes" id="UP000319023"/>
    </source>
</evidence>
<dbReference type="PRINTS" id="PR00033">
    <property type="entry name" value="HTHASNC"/>
</dbReference>
<dbReference type="InterPro" id="IPR000485">
    <property type="entry name" value="AsnC-type_HTH_dom"/>
</dbReference>
<dbReference type="Pfam" id="PF01037">
    <property type="entry name" value="AsnC_trans_reg"/>
    <property type="match status" value="1"/>
</dbReference>
<evidence type="ECO:0000256" key="2">
    <source>
        <dbReference type="ARBA" id="ARBA00023125"/>
    </source>
</evidence>
<reference evidence="6 7" key="1">
    <citation type="submission" date="2019-02" db="EMBL/GenBank/DDBJ databases">
        <title>Prokaryotic population dynamics and viral predation in marine succession experiment using metagenomics: the confinement effect.</title>
        <authorList>
            <person name="Haro-Moreno J.M."/>
            <person name="Rodriguez-Valera F."/>
            <person name="Lopez-Perez M."/>
        </authorList>
    </citation>
    <scope>NUCLEOTIDE SEQUENCE [LARGE SCALE GENOMIC DNA]</scope>
    <source>
        <strain evidence="6">MED-G168</strain>
    </source>
</reference>
<evidence type="ECO:0000313" key="6">
    <source>
        <dbReference type="EMBL" id="RZO11575.1"/>
    </source>
</evidence>
<organism evidence="6 7">
    <name type="scientific">SAR86 cluster bacterium</name>
    <dbReference type="NCBI Taxonomy" id="2030880"/>
    <lineage>
        <taxon>Bacteria</taxon>
        <taxon>Pseudomonadati</taxon>
        <taxon>Pseudomonadota</taxon>
        <taxon>Gammaproteobacteria</taxon>
        <taxon>SAR86 cluster</taxon>
    </lineage>
</organism>
<dbReference type="GO" id="GO:0043565">
    <property type="term" value="F:sequence-specific DNA binding"/>
    <property type="evidence" value="ECO:0007669"/>
    <property type="project" value="InterPro"/>
</dbReference>
<dbReference type="InterPro" id="IPR019887">
    <property type="entry name" value="Tscrpt_reg_AsnC/Lrp_C"/>
</dbReference>
<dbReference type="GO" id="GO:0005829">
    <property type="term" value="C:cytosol"/>
    <property type="evidence" value="ECO:0007669"/>
    <property type="project" value="TreeGrafter"/>
</dbReference>
<keyword evidence="3" id="KW-0804">Transcription</keyword>
<dbReference type="SMART" id="SM00344">
    <property type="entry name" value="HTH_ASNC"/>
    <property type="match status" value="1"/>
</dbReference>
<dbReference type="PANTHER" id="PTHR30154">
    <property type="entry name" value="LEUCINE-RESPONSIVE REGULATORY PROTEIN"/>
    <property type="match status" value="1"/>
</dbReference>
<dbReference type="Pfam" id="PF13404">
    <property type="entry name" value="HTH_AsnC-type"/>
    <property type="match status" value="1"/>
</dbReference>
<dbReference type="AlphaFoldDB" id="A0A520LRF8"/>
<feature type="domain" description="HTH asnC-type" evidence="5">
    <location>
        <begin position="5"/>
        <end position="44"/>
    </location>
</feature>
<accession>A0A520LRF8</accession>
<dbReference type="InterPro" id="IPR036390">
    <property type="entry name" value="WH_DNA-bd_sf"/>
</dbReference>
<dbReference type="InterPro" id="IPR011008">
    <property type="entry name" value="Dimeric_a/b-barrel"/>
</dbReference>
<sequence length="155" mass="17146">MKPSLDDLDHKILQILEEDGRAPAKFIAEKLSVNEVTVSKRLTKIIEGGFCKIIAIADFEKCGYEYLLPIGIRVQGDKLEEVAEILSQQKEVFSVNVVSGIQDIEILCATQSLSETKIFLDETLPSIVGIKSIAPAIASNVYKFETDWTPFANEA</sequence>
<keyword evidence="2" id="KW-0238">DNA-binding</keyword>
<proteinExistence type="predicted"/>
<evidence type="ECO:0000256" key="3">
    <source>
        <dbReference type="ARBA" id="ARBA00023163"/>
    </source>
</evidence>
<dbReference type="PANTHER" id="PTHR30154:SF34">
    <property type="entry name" value="TRANSCRIPTIONAL REGULATOR AZLB"/>
    <property type="match status" value="1"/>
</dbReference>
<feature type="domain" description="Transcription regulator AsnC/Lrp ligand binding" evidence="4">
    <location>
        <begin position="70"/>
        <end position="137"/>
    </location>
</feature>
<dbReference type="Gene3D" id="1.10.10.10">
    <property type="entry name" value="Winged helix-like DNA-binding domain superfamily/Winged helix DNA-binding domain"/>
    <property type="match status" value="1"/>
</dbReference>
<evidence type="ECO:0000259" key="4">
    <source>
        <dbReference type="Pfam" id="PF01037"/>
    </source>
</evidence>